<dbReference type="PANTHER" id="PTHR43575:SF1">
    <property type="entry name" value="PROTEIN ABCI7, CHLOROPLASTIC"/>
    <property type="match status" value="1"/>
</dbReference>
<comment type="caution">
    <text evidence="2">The sequence shown here is derived from an EMBL/GenBank/DDBJ whole genome shotgun (WGS) entry which is preliminary data.</text>
</comment>
<evidence type="ECO:0000313" key="3">
    <source>
        <dbReference type="Proteomes" id="UP000775877"/>
    </source>
</evidence>
<protein>
    <submittedName>
        <fullName evidence="2">SufD family Fe-S cluster assembly protein</fullName>
    </submittedName>
</protein>
<feature type="domain" description="SUF system FeS cluster assembly SufBD core" evidence="1">
    <location>
        <begin position="38"/>
        <end position="158"/>
    </location>
</feature>
<reference evidence="2" key="2">
    <citation type="journal article" date="2021" name="Microbiome">
        <title>Successional dynamics and alternative stable states in a saline activated sludge microbial community over 9 years.</title>
        <authorList>
            <person name="Wang Y."/>
            <person name="Ye J."/>
            <person name="Ju F."/>
            <person name="Liu L."/>
            <person name="Boyd J.A."/>
            <person name="Deng Y."/>
            <person name="Parks D.H."/>
            <person name="Jiang X."/>
            <person name="Yin X."/>
            <person name="Woodcroft B.J."/>
            <person name="Tyson G.W."/>
            <person name="Hugenholtz P."/>
            <person name="Polz M.F."/>
            <person name="Zhang T."/>
        </authorList>
    </citation>
    <scope>NUCLEOTIDE SEQUENCE</scope>
    <source>
        <strain evidence="2">HKST-UBA13</strain>
    </source>
</reference>
<dbReference type="Proteomes" id="UP000775877">
    <property type="component" value="Unassembled WGS sequence"/>
</dbReference>
<organism evidence="2 3">
    <name type="scientific">Candidatus Dojkabacteria bacterium</name>
    <dbReference type="NCBI Taxonomy" id="2099670"/>
    <lineage>
        <taxon>Bacteria</taxon>
        <taxon>Candidatus Dojkabacteria</taxon>
    </lineage>
</organism>
<dbReference type="AlphaFoldDB" id="A0A955IEU4"/>
<dbReference type="SUPFAM" id="SSF101960">
    <property type="entry name" value="Stabilizer of iron transporter SufD"/>
    <property type="match status" value="1"/>
</dbReference>
<dbReference type="PANTHER" id="PTHR43575">
    <property type="entry name" value="PROTEIN ABCI7, CHLOROPLASTIC"/>
    <property type="match status" value="1"/>
</dbReference>
<sequence>MIRDIRKYTKKHLAQDSTHLEKFKNKDFEITSNVDKVITALIDGEEVEFTNSIQFNKANIQSKITYKFVLDNGATLKALPKVIINKGASNINTHLSIKCLILDSKSRASVTPSLEIFEDNVKAGHGASIGALDKNQIYTLIKAGIKREVAVKILVKAFLT</sequence>
<dbReference type="InterPro" id="IPR000825">
    <property type="entry name" value="SUF_FeS_clus_asmbl_SufBD_core"/>
</dbReference>
<gene>
    <name evidence="2" type="ORF">KC678_00265</name>
</gene>
<dbReference type="Pfam" id="PF01458">
    <property type="entry name" value="SUFBD_core"/>
    <property type="match status" value="1"/>
</dbReference>
<dbReference type="EMBL" id="JAGQLJ010000004">
    <property type="protein sequence ID" value="MCA9380683.1"/>
    <property type="molecule type" value="Genomic_DNA"/>
</dbReference>
<evidence type="ECO:0000313" key="2">
    <source>
        <dbReference type="EMBL" id="MCA9380683.1"/>
    </source>
</evidence>
<accession>A0A955IEU4</accession>
<reference evidence="2" key="1">
    <citation type="submission" date="2020-04" db="EMBL/GenBank/DDBJ databases">
        <authorList>
            <person name="Zhang T."/>
        </authorList>
    </citation>
    <scope>NUCLEOTIDE SEQUENCE</scope>
    <source>
        <strain evidence="2">HKST-UBA13</strain>
    </source>
</reference>
<dbReference type="InterPro" id="IPR055346">
    <property type="entry name" value="Fe-S_cluster_assembly_SufBD"/>
</dbReference>
<name>A0A955IEU4_9BACT</name>
<dbReference type="InterPro" id="IPR037284">
    <property type="entry name" value="SUF_FeS_clus_asmbl_SufBD_sf"/>
</dbReference>
<evidence type="ECO:0000259" key="1">
    <source>
        <dbReference type="Pfam" id="PF01458"/>
    </source>
</evidence>
<dbReference type="GO" id="GO:0016226">
    <property type="term" value="P:iron-sulfur cluster assembly"/>
    <property type="evidence" value="ECO:0007669"/>
    <property type="project" value="InterPro"/>
</dbReference>
<proteinExistence type="predicted"/>